<evidence type="ECO:0000313" key="2">
    <source>
        <dbReference type="Proteomes" id="UP001488838"/>
    </source>
</evidence>
<evidence type="ECO:0000313" key="1">
    <source>
        <dbReference type="EMBL" id="KAK7820358.1"/>
    </source>
</evidence>
<sequence>MAKCLTIFMAQMDICGKKLAREGDPEASVQSQAIGDKSGKGRLLASHITAEDVINVIDKTFEVTNSPPLPSEVYYVRGHPKFLRNTHFAQKQTKKGLKKMLLNNVCAEAITTSRSLRSFSPRCQKIPTASPTHLLLPIIPNLTSGFKERSKDFCEKASLEDIEEVALATVMGTTKCVFGEDQELFYQNWG</sequence>
<name>A0AAW0J1B3_MYOGA</name>
<proteinExistence type="predicted"/>
<keyword evidence="2" id="KW-1185">Reference proteome</keyword>
<gene>
    <name evidence="1" type="ORF">U0070_007564</name>
</gene>
<dbReference type="EMBL" id="JBBHLL010000073">
    <property type="protein sequence ID" value="KAK7820358.1"/>
    <property type="molecule type" value="Genomic_DNA"/>
</dbReference>
<dbReference type="Proteomes" id="UP001488838">
    <property type="component" value="Unassembled WGS sequence"/>
</dbReference>
<reference evidence="1 2" key="1">
    <citation type="journal article" date="2023" name="bioRxiv">
        <title>Conserved and derived expression patterns and positive selection on dental genes reveal complex evolutionary context of ever-growing rodent molars.</title>
        <authorList>
            <person name="Calamari Z.T."/>
            <person name="Song A."/>
            <person name="Cohen E."/>
            <person name="Akter M."/>
            <person name="Roy R.D."/>
            <person name="Hallikas O."/>
            <person name="Christensen M.M."/>
            <person name="Li P."/>
            <person name="Marangoni P."/>
            <person name="Jernvall J."/>
            <person name="Klein O.D."/>
        </authorList>
    </citation>
    <scope>NUCLEOTIDE SEQUENCE [LARGE SCALE GENOMIC DNA]</scope>
    <source>
        <strain evidence="1">V071</strain>
    </source>
</reference>
<dbReference type="AlphaFoldDB" id="A0AAW0J1B3"/>
<organism evidence="1 2">
    <name type="scientific">Myodes glareolus</name>
    <name type="common">Bank vole</name>
    <name type="synonym">Clethrionomys glareolus</name>
    <dbReference type="NCBI Taxonomy" id="447135"/>
    <lineage>
        <taxon>Eukaryota</taxon>
        <taxon>Metazoa</taxon>
        <taxon>Chordata</taxon>
        <taxon>Craniata</taxon>
        <taxon>Vertebrata</taxon>
        <taxon>Euteleostomi</taxon>
        <taxon>Mammalia</taxon>
        <taxon>Eutheria</taxon>
        <taxon>Euarchontoglires</taxon>
        <taxon>Glires</taxon>
        <taxon>Rodentia</taxon>
        <taxon>Myomorpha</taxon>
        <taxon>Muroidea</taxon>
        <taxon>Cricetidae</taxon>
        <taxon>Arvicolinae</taxon>
        <taxon>Myodes</taxon>
    </lineage>
</organism>
<comment type="caution">
    <text evidence="1">The sequence shown here is derived from an EMBL/GenBank/DDBJ whole genome shotgun (WGS) entry which is preliminary data.</text>
</comment>
<accession>A0AAW0J1B3</accession>
<protein>
    <submittedName>
        <fullName evidence="1">Uncharacterized protein</fullName>
    </submittedName>
</protein>